<feature type="compositionally biased region" description="Basic and acidic residues" evidence="1">
    <location>
        <begin position="18"/>
        <end position="36"/>
    </location>
</feature>
<feature type="region of interest" description="Disordered" evidence="1">
    <location>
        <begin position="127"/>
        <end position="158"/>
    </location>
</feature>
<sequence length="359" mass="40833">MRTGEQGVISGEQVQQQENRRDSDEYRHVQRFRDLADDGEESSKPLLADTEENNDGPKTDSPPKSRIPVANFRYPNKSELKSAENSPKKTDKSQDDLPEYQNIVNEELVNDNLADKVDNLLADRVDNLLEDNGDNPLEDKEKEVEERDQEDVPPPIPSLPVLDGVADGFIALREIKEIPGTLNGLYLWLAQRLFHGRRFSKHCTRRYLASPHDGHAALGMYYTLTATRCVRYISVPPLVRDVQHCTRRYLASPHDGHAALGMYYTLTATRCVRYISVPPLVRDVQHCTRRYLASPHDGHAALGMYYTLTATRCVRYISVPPLVRDVQHCTRCYLASPHDGHAALGMYYTLTATRFLYHN</sequence>
<comment type="caution">
    <text evidence="2">The sequence shown here is derived from an EMBL/GenBank/DDBJ whole genome shotgun (WGS) entry which is preliminary data.</text>
</comment>
<dbReference type="EMBL" id="JTDY01001156">
    <property type="protein sequence ID" value="KOB74716.1"/>
    <property type="molecule type" value="Genomic_DNA"/>
</dbReference>
<feature type="region of interest" description="Disordered" evidence="1">
    <location>
        <begin position="1"/>
        <end position="97"/>
    </location>
</feature>
<feature type="compositionally biased region" description="Basic and acidic residues" evidence="1">
    <location>
        <begin position="76"/>
        <end position="95"/>
    </location>
</feature>
<keyword evidence="3" id="KW-1185">Reference proteome</keyword>
<proteinExistence type="predicted"/>
<name>A0A0L7LHP6_OPEBR</name>
<reference evidence="2 3" key="1">
    <citation type="journal article" date="2015" name="Genome Biol. Evol.">
        <title>The genome of winter moth (Operophtera brumata) provides a genomic perspective on sexual dimorphism and phenology.</title>
        <authorList>
            <person name="Derks M.F."/>
            <person name="Smit S."/>
            <person name="Salis L."/>
            <person name="Schijlen E."/>
            <person name="Bossers A."/>
            <person name="Mateman C."/>
            <person name="Pijl A.S."/>
            <person name="de Ridder D."/>
            <person name="Groenen M.A."/>
            <person name="Visser M.E."/>
            <person name="Megens H.J."/>
        </authorList>
    </citation>
    <scope>NUCLEOTIDE SEQUENCE [LARGE SCALE GENOMIC DNA]</scope>
    <source>
        <strain evidence="2">WM2013NL</strain>
        <tissue evidence="2">Head and thorax</tissue>
    </source>
</reference>
<evidence type="ECO:0000256" key="1">
    <source>
        <dbReference type="SAM" id="MobiDB-lite"/>
    </source>
</evidence>
<organism evidence="2 3">
    <name type="scientific">Operophtera brumata</name>
    <name type="common">Winter moth</name>
    <name type="synonym">Phalaena brumata</name>
    <dbReference type="NCBI Taxonomy" id="104452"/>
    <lineage>
        <taxon>Eukaryota</taxon>
        <taxon>Metazoa</taxon>
        <taxon>Ecdysozoa</taxon>
        <taxon>Arthropoda</taxon>
        <taxon>Hexapoda</taxon>
        <taxon>Insecta</taxon>
        <taxon>Pterygota</taxon>
        <taxon>Neoptera</taxon>
        <taxon>Endopterygota</taxon>
        <taxon>Lepidoptera</taxon>
        <taxon>Glossata</taxon>
        <taxon>Ditrysia</taxon>
        <taxon>Geometroidea</taxon>
        <taxon>Geometridae</taxon>
        <taxon>Larentiinae</taxon>
        <taxon>Operophtera</taxon>
    </lineage>
</organism>
<protein>
    <submittedName>
        <fullName evidence="2">Ankyrin repeat domain-containing protein 50</fullName>
    </submittedName>
</protein>
<gene>
    <name evidence="2" type="ORF">OBRU01_08688</name>
</gene>
<accession>A0A0L7LHP6</accession>
<dbReference type="AlphaFoldDB" id="A0A0L7LHP6"/>
<evidence type="ECO:0000313" key="2">
    <source>
        <dbReference type="EMBL" id="KOB74716.1"/>
    </source>
</evidence>
<evidence type="ECO:0000313" key="3">
    <source>
        <dbReference type="Proteomes" id="UP000037510"/>
    </source>
</evidence>
<dbReference type="STRING" id="104452.A0A0L7LHP6"/>
<dbReference type="Proteomes" id="UP000037510">
    <property type="component" value="Unassembled WGS sequence"/>
</dbReference>